<keyword evidence="5 7" id="KW-0472">Membrane</keyword>
<keyword evidence="10" id="KW-1185">Reference proteome</keyword>
<feature type="transmembrane region" description="Helical" evidence="7">
    <location>
        <begin position="64"/>
        <end position="92"/>
    </location>
</feature>
<evidence type="ECO:0000256" key="4">
    <source>
        <dbReference type="ARBA" id="ARBA00022989"/>
    </source>
</evidence>
<dbReference type="GO" id="GO:0022857">
    <property type="term" value="F:transmembrane transporter activity"/>
    <property type="evidence" value="ECO:0007669"/>
    <property type="project" value="InterPro"/>
</dbReference>
<name>A0A0L0DK83_THETB</name>
<dbReference type="RefSeq" id="XP_013754925.1">
    <property type="nucleotide sequence ID" value="XM_013899471.1"/>
</dbReference>
<dbReference type="InterPro" id="IPR036259">
    <property type="entry name" value="MFS_trans_sf"/>
</dbReference>
<feature type="transmembrane region" description="Helical" evidence="7">
    <location>
        <begin position="98"/>
        <end position="117"/>
    </location>
</feature>
<gene>
    <name evidence="9" type="ORF">AMSG_08959</name>
</gene>
<dbReference type="OMA" id="TEVIAAW"/>
<evidence type="ECO:0000313" key="9">
    <source>
        <dbReference type="EMBL" id="KNC52819.1"/>
    </source>
</evidence>
<feature type="transmembrane region" description="Helical" evidence="7">
    <location>
        <begin position="37"/>
        <end position="57"/>
    </location>
</feature>
<comment type="similarity">
    <text evidence="6">Belongs to the major facilitator superfamily. Spinster (TC 2.A.1.49) family.</text>
</comment>
<dbReference type="GO" id="GO:0016020">
    <property type="term" value="C:membrane"/>
    <property type="evidence" value="ECO:0007669"/>
    <property type="project" value="UniProtKB-SubCell"/>
</dbReference>
<evidence type="ECO:0000259" key="8">
    <source>
        <dbReference type="PROSITE" id="PS50850"/>
    </source>
</evidence>
<dbReference type="PANTHER" id="PTHR23505">
    <property type="entry name" value="SPINSTER"/>
    <property type="match status" value="1"/>
</dbReference>
<dbReference type="PRINTS" id="PR01036">
    <property type="entry name" value="TCRTETB"/>
</dbReference>
<dbReference type="Proteomes" id="UP000054408">
    <property type="component" value="Unassembled WGS sequence"/>
</dbReference>
<evidence type="ECO:0000256" key="3">
    <source>
        <dbReference type="ARBA" id="ARBA00022692"/>
    </source>
</evidence>
<dbReference type="eggNOG" id="KOG1330">
    <property type="taxonomic scope" value="Eukaryota"/>
</dbReference>
<dbReference type="InterPro" id="IPR020846">
    <property type="entry name" value="MFS_dom"/>
</dbReference>
<feature type="transmembrane region" description="Helical" evidence="7">
    <location>
        <begin position="152"/>
        <end position="171"/>
    </location>
</feature>
<keyword evidence="2" id="KW-0813">Transport</keyword>
<proteinExistence type="inferred from homology"/>
<dbReference type="PANTHER" id="PTHR23505:SF79">
    <property type="entry name" value="PROTEIN SPINSTER"/>
    <property type="match status" value="1"/>
</dbReference>
<dbReference type="Gene3D" id="1.20.1250.20">
    <property type="entry name" value="MFS general substrate transporter like domains"/>
    <property type="match status" value="1"/>
</dbReference>
<reference evidence="9 10" key="1">
    <citation type="submission" date="2010-05" db="EMBL/GenBank/DDBJ databases">
        <title>The Genome Sequence of Thecamonas trahens ATCC 50062.</title>
        <authorList>
            <consortium name="The Broad Institute Genome Sequencing Platform"/>
            <person name="Russ C."/>
            <person name="Cuomo C."/>
            <person name="Shea T."/>
            <person name="Young S.K."/>
            <person name="Zeng Q."/>
            <person name="Koehrsen M."/>
            <person name="Haas B."/>
            <person name="Borodovsky M."/>
            <person name="Guigo R."/>
            <person name="Alvarado L."/>
            <person name="Berlin A."/>
            <person name="Bochicchio J."/>
            <person name="Borenstein D."/>
            <person name="Chapman S."/>
            <person name="Chen Z."/>
            <person name="Freedman E."/>
            <person name="Gellesch M."/>
            <person name="Goldberg J."/>
            <person name="Griggs A."/>
            <person name="Gujja S."/>
            <person name="Heilman E."/>
            <person name="Heiman D."/>
            <person name="Hepburn T."/>
            <person name="Howarth C."/>
            <person name="Jen D."/>
            <person name="Larson L."/>
            <person name="Mehta T."/>
            <person name="Park D."/>
            <person name="Pearson M."/>
            <person name="Roberts A."/>
            <person name="Saif S."/>
            <person name="Shenoy N."/>
            <person name="Sisk P."/>
            <person name="Stolte C."/>
            <person name="Sykes S."/>
            <person name="Thomson T."/>
            <person name="Walk T."/>
            <person name="White J."/>
            <person name="Yandava C."/>
            <person name="Burger G."/>
            <person name="Gray M.W."/>
            <person name="Holland P.W.H."/>
            <person name="King N."/>
            <person name="Lang F.B.F."/>
            <person name="Roger A.J."/>
            <person name="Ruiz-Trillo I."/>
            <person name="Lander E."/>
            <person name="Nusbaum C."/>
        </authorList>
    </citation>
    <scope>NUCLEOTIDE SEQUENCE [LARGE SCALE GENOMIC DNA]</scope>
    <source>
        <strain evidence="9 10">ATCC 50062</strain>
    </source>
</reference>
<dbReference type="EMBL" id="GL349476">
    <property type="protein sequence ID" value="KNC52819.1"/>
    <property type="molecule type" value="Genomic_DNA"/>
</dbReference>
<keyword evidence="3 7" id="KW-0812">Transmembrane</keyword>
<dbReference type="Pfam" id="PF07690">
    <property type="entry name" value="MFS_1"/>
    <property type="match status" value="1"/>
</dbReference>
<evidence type="ECO:0000256" key="7">
    <source>
        <dbReference type="SAM" id="Phobius"/>
    </source>
</evidence>
<evidence type="ECO:0000256" key="1">
    <source>
        <dbReference type="ARBA" id="ARBA00004141"/>
    </source>
</evidence>
<feature type="domain" description="Major facilitator superfamily (MFS) profile" evidence="8">
    <location>
        <begin position="1"/>
        <end position="180"/>
    </location>
</feature>
<comment type="subcellular location">
    <subcellularLocation>
        <location evidence="1">Membrane</location>
        <topology evidence="1">Multi-pass membrane protein</topology>
    </subcellularLocation>
</comment>
<keyword evidence="4 7" id="KW-1133">Transmembrane helix</keyword>
<dbReference type="InterPro" id="IPR011701">
    <property type="entry name" value="MFS"/>
</dbReference>
<protein>
    <submittedName>
        <fullName evidence="9">Major facilitator superfamily transporter MFS_1</fullName>
    </submittedName>
</protein>
<accession>A0A0L0DK83</accession>
<dbReference type="PROSITE" id="PS50850">
    <property type="entry name" value="MFS"/>
    <property type="match status" value="1"/>
</dbReference>
<dbReference type="GeneID" id="25567533"/>
<dbReference type="OrthoDB" id="3639251at2759"/>
<dbReference type="InterPro" id="IPR044770">
    <property type="entry name" value="MFS_spinster-like"/>
</dbReference>
<evidence type="ECO:0000256" key="6">
    <source>
        <dbReference type="ARBA" id="ARBA00024338"/>
    </source>
</evidence>
<dbReference type="AlphaFoldDB" id="A0A0L0DK83"/>
<evidence type="ECO:0000313" key="10">
    <source>
        <dbReference type="Proteomes" id="UP000054408"/>
    </source>
</evidence>
<sequence length="180" mass="18619">MLTVAHVSYIACQFILVYVKDQAQEALGFSDAQYGLLVGYAFSLVFVVAGIPIGYVSDVHSRKVVIVASISLWSVATVAQGAAPSFALLLLARMLQGVGSAGFNAASFALIADYFAASQRSVANSVFSTSVYMGGGITAALGSLLADSSFGWRWTVAAFGFAGIGIALAVATTRAEVTVE</sequence>
<evidence type="ECO:0000256" key="2">
    <source>
        <dbReference type="ARBA" id="ARBA00022448"/>
    </source>
</evidence>
<feature type="transmembrane region" description="Helical" evidence="7">
    <location>
        <begin position="129"/>
        <end position="146"/>
    </location>
</feature>
<evidence type="ECO:0000256" key="5">
    <source>
        <dbReference type="ARBA" id="ARBA00023136"/>
    </source>
</evidence>
<organism evidence="9 10">
    <name type="scientific">Thecamonas trahens ATCC 50062</name>
    <dbReference type="NCBI Taxonomy" id="461836"/>
    <lineage>
        <taxon>Eukaryota</taxon>
        <taxon>Apusozoa</taxon>
        <taxon>Apusomonadida</taxon>
        <taxon>Apusomonadidae</taxon>
        <taxon>Thecamonas</taxon>
    </lineage>
</organism>
<dbReference type="SUPFAM" id="SSF103473">
    <property type="entry name" value="MFS general substrate transporter"/>
    <property type="match status" value="1"/>
</dbReference>
<dbReference type="STRING" id="461836.A0A0L0DK83"/>